<evidence type="ECO:0000313" key="2">
    <source>
        <dbReference type="Proteomes" id="UP000265566"/>
    </source>
</evidence>
<accession>A0A396GCP8</accession>
<organism evidence="1 2">
    <name type="scientific">Medicago truncatula</name>
    <name type="common">Barrel medic</name>
    <name type="synonym">Medicago tribuloides</name>
    <dbReference type="NCBI Taxonomy" id="3880"/>
    <lineage>
        <taxon>Eukaryota</taxon>
        <taxon>Viridiplantae</taxon>
        <taxon>Streptophyta</taxon>
        <taxon>Embryophyta</taxon>
        <taxon>Tracheophyta</taxon>
        <taxon>Spermatophyta</taxon>
        <taxon>Magnoliopsida</taxon>
        <taxon>eudicotyledons</taxon>
        <taxon>Gunneridae</taxon>
        <taxon>Pentapetalae</taxon>
        <taxon>rosids</taxon>
        <taxon>fabids</taxon>
        <taxon>Fabales</taxon>
        <taxon>Fabaceae</taxon>
        <taxon>Papilionoideae</taxon>
        <taxon>50 kb inversion clade</taxon>
        <taxon>NPAAA clade</taxon>
        <taxon>Hologalegina</taxon>
        <taxon>IRL clade</taxon>
        <taxon>Trifolieae</taxon>
        <taxon>Medicago</taxon>
    </lineage>
</organism>
<protein>
    <submittedName>
        <fullName evidence="1">Uncharacterized protein</fullName>
    </submittedName>
</protein>
<dbReference type="Gramene" id="rna50753">
    <property type="protein sequence ID" value="RHN38428.1"/>
    <property type="gene ID" value="gene50753"/>
</dbReference>
<evidence type="ECO:0000313" key="1">
    <source>
        <dbReference type="EMBL" id="RHN38428.1"/>
    </source>
</evidence>
<gene>
    <name evidence="1" type="ORF">MtrunA17_Chr0c14g0493701</name>
</gene>
<name>A0A396GCP8_MEDTR</name>
<comment type="caution">
    <text evidence="1">The sequence shown here is derived from an EMBL/GenBank/DDBJ whole genome shotgun (WGS) entry which is preliminary data.</text>
</comment>
<dbReference type="AlphaFoldDB" id="A0A396GCP8"/>
<reference evidence="2" key="1">
    <citation type="journal article" date="2018" name="Nat. Plants">
        <title>Whole-genome landscape of Medicago truncatula symbiotic genes.</title>
        <authorList>
            <person name="Pecrix Y."/>
            <person name="Staton S.E."/>
            <person name="Sallet E."/>
            <person name="Lelandais-Briere C."/>
            <person name="Moreau S."/>
            <person name="Carrere S."/>
            <person name="Blein T."/>
            <person name="Jardinaud M.F."/>
            <person name="Latrasse D."/>
            <person name="Zouine M."/>
            <person name="Zahm M."/>
            <person name="Kreplak J."/>
            <person name="Mayjonade B."/>
            <person name="Satge C."/>
            <person name="Perez M."/>
            <person name="Cauet S."/>
            <person name="Marande W."/>
            <person name="Chantry-Darmon C."/>
            <person name="Lopez-Roques C."/>
            <person name="Bouchez O."/>
            <person name="Berard A."/>
            <person name="Debelle F."/>
            <person name="Munos S."/>
            <person name="Bendahmane A."/>
            <person name="Berges H."/>
            <person name="Niebel A."/>
            <person name="Buitink J."/>
            <person name="Frugier F."/>
            <person name="Benhamed M."/>
            <person name="Crespi M."/>
            <person name="Gouzy J."/>
            <person name="Gamas P."/>
        </authorList>
    </citation>
    <scope>NUCLEOTIDE SEQUENCE [LARGE SCALE GENOMIC DNA]</scope>
    <source>
        <strain evidence="2">cv. Jemalong A17</strain>
    </source>
</reference>
<proteinExistence type="predicted"/>
<dbReference type="Proteomes" id="UP000265566">
    <property type="component" value="Unassembled WGS sequence"/>
</dbReference>
<dbReference type="EMBL" id="PSQE01000019">
    <property type="protein sequence ID" value="RHN38428.1"/>
    <property type="molecule type" value="Genomic_DNA"/>
</dbReference>
<sequence length="71" mass="7818">MHNSRICHKPTHNANCISQVRPTTNHSIHDASNPTCIGSTFHQLLLILGLRTLLYGQLCVVTQGSAHGFRV</sequence>